<dbReference type="EMBL" id="BTRK01000001">
    <property type="protein sequence ID" value="GMR30251.1"/>
    <property type="molecule type" value="Genomic_DNA"/>
</dbReference>
<dbReference type="AlphaFoldDB" id="A0AAN4Z0H3"/>
<reference evidence="4" key="1">
    <citation type="submission" date="2022-10" db="EMBL/GenBank/DDBJ databases">
        <title>Genome assembly of Pristionchus species.</title>
        <authorList>
            <person name="Yoshida K."/>
            <person name="Sommer R.J."/>
        </authorList>
    </citation>
    <scope>NUCLEOTIDE SEQUENCE [LARGE SCALE GENOMIC DNA]</scope>
    <source>
        <strain evidence="4">RS5460</strain>
    </source>
</reference>
<feature type="region of interest" description="Disordered" evidence="1">
    <location>
        <begin position="107"/>
        <end position="127"/>
    </location>
</feature>
<evidence type="ECO:0000256" key="1">
    <source>
        <dbReference type="SAM" id="MobiDB-lite"/>
    </source>
</evidence>
<keyword evidence="4" id="KW-1185">Reference proteome</keyword>
<feature type="domain" description="C2H2-type" evidence="2">
    <location>
        <begin position="25"/>
        <end position="48"/>
    </location>
</feature>
<feature type="non-terminal residue" evidence="3">
    <location>
        <position position="127"/>
    </location>
</feature>
<dbReference type="InterPro" id="IPR013087">
    <property type="entry name" value="Znf_C2H2_type"/>
</dbReference>
<comment type="caution">
    <text evidence="3">The sequence shown here is derived from an EMBL/GenBank/DDBJ whole genome shotgun (WGS) entry which is preliminary data.</text>
</comment>
<proteinExistence type="predicted"/>
<dbReference type="PROSITE" id="PS00028">
    <property type="entry name" value="ZINC_FINGER_C2H2_1"/>
    <property type="match status" value="1"/>
</dbReference>
<evidence type="ECO:0000313" key="4">
    <source>
        <dbReference type="Proteomes" id="UP001328107"/>
    </source>
</evidence>
<name>A0AAN4Z0H3_9BILA</name>
<gene>
    <name evidence="3" type="ORF">PMAYCL1PPCAC_00446</name>
</gene>
<dbReference type="Proteomes" id="UP001328107">
    <property type="component" value="Unassembled WGS sequence"/>
</dbReference>
<evidence type="ECO:0000259" key="2">
    <source>
        <dbReference type="PROSITE" id="PS00028"/>
    </source>
</evidence>
<protein>
    <recommendedName>
        <fullName evidence="2">C2H2-type domain-containing protein</fullName>
    </recommendedName>
</protein>
<accession>A0AAN4Z0H3</accession>
<evidence type="ECO:0000313" key="3">
    <source>
        <dbReference type="EMBL" id="GMR30251.1"/>
    </source>
</evidence>
<sequence>MKILQKYGDEYMQDLRTIFGNIKMCCFWCNLTFDDNAEFYIHLRTSMHLHKADPFDYITLVVNFHYAKFDREERASAMLLAAGLPKNWKPLPFTAQQQKYVFEQEAKAKEEEELRRGIAKKRKEEEE</sequence>
<organism evidence="3 4">
    <name type="scientific">Pristionchus mayeri</name>
    <dbReference type="NCBI Taxonomy" id="1317129"/>
    <lineage>
        <taxon>Eukaryota</taxon>
        <taxon>Metazoa</taxon>
        <taxon>Ecdysozoa</taxon>
        <taxon>Nematoda</taxon>
        <taxon>Chromadorea</taxon>
        <taxon>Rhabditida</taxon>
        <taxon>Rhabditina</taxon>
        <taxon>Diplogasteromorpha</taxon>
        <taxon>Diplogasteroidea</taxon>
        <taxon>Neodiplogasteridae</taxon>
        <taxon>Pristionchus</taxon>
    </lineage>
</organism>